<evidence type="ECO:0000256" key="1">
    <source>
        <dbReference type="SAM" id="MobiDB-lite"/>
    </source>
</evidence>
<feature type="region of interest" description="Disordered" evidence="1">
    <location>
        <begin position="1"/>
        <end position="57"/>
    </location>
</feature>
<accession>A0A7J7GA19</accession>
<keyword evidence="3" id="KW-1185">Reference proteome</keyword>
<dbReference type="InterPro" id="IPR028322">
    <property type="entry name" value="PNRC-like_rgn"/>
</dbReference>
<name>A0A7J7GA19_CAMSI</name>
<organism evidence="2 3">
    <name type="scientific">Camellia sinensis</name>
    <name type="common">Tea plant</name>
    <name type="synonym">Thea sinensis</name>
    <dbReference type="NCBI Taxonomy" id="4442"/>
    <lineage>
        <taxon>Eukaryota</taxon>
        <taxon>Viridiplantae</taxon>
        <taxon>Streptophyta</taxon>
        <taxon>Embryophyta</taxon>
        <taxon>Tracheophyta</taxon>
        <taxon>Spermatophyta</taxon>
        <taxon>Magnoliopsida</taxon>
        <taxon>eudicotyledons</taxon>
        <taxon>Gunneridae</taxon>
        <taxon>Pentapetalae</taxon>
        <taxon>asterids</taxon>
        <taxon>Ericales</taxon>
        <taxon>Theaceae</taxon>
        <taxon>Camellia</taxon>
    </lineage>
</organism>
<feature type="compositionally biased region" description="Low complexity" evidence="1">
    <location>
        <begin position="39"/>
        <end position="49"/>
    </location>
</feature>
<reference evidence="3" key="1">
    <citation type="journal article" date="2020" name="Nat. Commun.">
        <title>Genome assembly of wild tea tree DASZ reveals pedigree and selection history of tea varieties.</title>
        <authorList>
            <person name="Zhang W."/>
            <person name="Zhang Y."/>
            <person name="Qiu H."/>
            <person name="Guo Y."/>
            <person name="Wan H."/>
            <person name="Zhang X."/>
            <person name="Scossa F."/>
            <person name="Alseekh S."/>
            <person name="Zhang Q."/>
            <person name="Wang P."/>
            <person name="Xu L."/>
            <person name="Schmidt M.H."/>
            <person name="Jia X."/>
            <person name="Li D."/>
            <person name="Zhu A."/>
            <person name="Guo F."/>
            <person name="Chen W."/>
            <person name="Ni D."/>
            <person name="Usadel B."/>
            <person name="Fernie A.R."/>
            <person name="Wen W."/>
        </authorList>
    </citation>
    <scope>NUCLEOTIDE SEQUENCE [LARGE SCALE GENOMIC DNA]</scope>
    <source>
        <strain evidence="3">cv. G240</strain>
    </source>
</reference>
<evidence type="ECO:0000313" key="3">
    <source>
        <dbReference type="Proteomes" id="UP000593564"/>
    </source>
</evidence>
<sequence length="143" mass="15989">MVELAVLHPQDCLRDHLPRRKPNTNSNKTSNRRKRSPEKNNNNNKNSNNFPAKKPVMGQVKILKRGEELTTAMKNQVDENKAINLVVPKQKRIGDFYAGSACISSPSPSSLPLPAFFTKKSVLGTNNRNATTDLRRLLGLDLL</sequence>
<dbReference type="EMBL" id="JACBKZ010000013">
    <property type="protein sequence ID" value="KAF5936278.1"/>
    <property type="molecule type" value="Genomic_DNA"/>
</dbReference>
<dbReference type="Pfam" id="PF15365">
    <property type="entry name" value="PNRC"/>
    <property type="match status" value="1"/>
</dbReference>
<gene>
    <name evidence="2" type="ORF">HYC85_027407</name>
</gene>
<evidence type="ECO:0000313" key="2">
    <source>
        <dbReference type="EMBL" id="KAF5936278.1"/>
    </source>
</evidence>
<reference evidence="2 3" key="2">
    <citation type="submission" date="2020-07" db="EMBL/GenBank/DDBJ databases">
        <title>Genome assembly of wild tea tree DASZ reveals pedigree and selection history of tea varieties.</title>
        <authorList>
            <person name="Zhang W."/>
        </authorList>
    </citation>
    <scope>NUCLEOTIDE SEQUENCE [LARGE SCALE GENOMIC DNA]</scope>
    <source>
        <strain evidence="3">cv. G240</strain>
        <tissue evidence="2">Leaf</tissue>
    </source>
</reference>
<dbReference type="PANTHER" id="PTHR33670:SF17">
    <property type="entry name" value="ANTHER-SPECIFIC PROLINE-RICH PROTEIN APG"/>
    <property type="match status" value="1"/>
</dbReference>
<dbReference type="PANTHER" id="PTHR33670">
    <property type="entry name" value="SPLICING FACTOR, PROLINE- AND GLUTAMINE-RICH-LIKE"/>
    <property type="match status" value="1"/>
</dbReference>
<dbReference type="AlphaFoldDB" id="A0A7J7GA19"/>
<dbReference type="OrthoDB" id="1935097at2759"/>
<dbReference type="Proteomes" id="UP000593564">
    <property type="component" value="Unassembled WGS sequence"/>
</dbReference>
<protein>
    <submittedName>
        <fullName evidence="2">Uncharacterized protein</fullName>
    </submittedName>
</protein>
<dbReference type="GO" id="GO:0016071">
    <property type="term" value="P:mRNA metabolic process"/>
    <property type="evidence" value="ECO:0007669"/>
    <property type="project" value="UniProtKB-ARBA"/>
</dbReference>
<comment type="caution">
    <text evidence="2">The sequence shown here is derived from an EMBL/GenBank/DDBJ whole genome shotgun (WGS) entry which is preliminary data.</text>
</comment>
<proteinExistence type="predicted"/>